<feature type="region of interest" description="Disordered" evidence="1">
    <location>
        <begin position="1"/>
        <end position="24"/>
    </location>
</feature>
<feature type="region of interest" description="Disordered" evidence="1">
    <location>
        <begin position="264"/>
        <end position="294"/>
    </location>
</feature>
<dbReference type="Proteomes" id="UP000694251">
    <property type="component" value="Chromosome 8"/>
</dbReference>
<evidence type="ECO:0000313" key="3">
    <source>
        <dbReference type="Proteomes" id="UP000694251"/>
    </source>
</evidence>
<feature type="compositionally biased region" description="Low complexity" evidence="1">
    <location>
        <begin position="265"/>
        <end position="288"/>
    </location>
</feature>
<reference evidence="2 3" key="1">
    <citation type="submission" date="2020-12" db="EMBL/GenBank/DDBJ databases">
        <title>Concerted genomic and epigenomic changes stabilize Arabidopsis allopolyploids.</title>
        <authorList>
            <person name="Chen Z."/>
        </authorList>
    </citation>
    <scope>NUCLEOTIDE SEQUENCE [LARGE SCALE GENOMIC DNA]</scope>
    <source>
        <strain evidence="2">As9502</strain>
        <tissue evidence="2">Leaf</tissue>
    </source>
</reference>
<dbReference type="EMBL" id="JAEFBJ010000008">
    <property type="protein sequence ID" value="KAG7583630.1"/>
    <property type="molecule type" value="Genomic_DNA"/>
</dbReference>
<sequence length="324" mass="37366">MSDKKRPMTASDYIKNQPSMQGKNLNSKSAEITHYPNKSEPTQIAYSTCKILRIQSPHDLGFLNLHTTKPFSQPGYHIQGYTYTDYQNAFFRALCLRAFDHSWFLSLDSKCPNQVPGWFHEWWYWFGPTNEIYPTDIIKTNFPFYSKHLPKQDIDSFKQIAFHIDMGIPWICSWHYNLTLLLPGMPYSLVREYRIKWWDKYDLNRCSLTNIAKLFQITSQTKAQVKAVSKSIPLLTPQDLIQRYGTDPNATSATQLIQKYGVDPKASSSQAQQTQQSSSPAHSTTSSKSSKKEELQKMFDAFLQQIEESNIDTTIQDDDPYGGP</sequence>
<organism evidence="2 3">
    <name type="scientific">Arabidopsis suecica</name>
    <name type="common">Swedish thale-cress</name>
    <name type="synonym">Cardaminopsis suecica</name>
    <dbReference type="NCBI Taxonomy" id="45249"/>
    <lineage>
        <taxon>Eukaryota</taxon>
        <taxon>Viridiplantae</taxon>
        <taxon>Streptophyta</taxon>
        <taxon>Embryophyta</taxon>
        <taxon>Tracheophyta</taxon>
        <taxon>Spermatophyta</taxon>
        <taxon>Magnoliopsida</taxon>
        <taxon>eudicotyledons</taxon>
        <taxon>Gunneridae</taxon>
        <taxon>Pentapetalae</taxon>
        <taxon>rosids</taxon>
        <taxon>malvids</taxon>
        <taxon>Brassicales</taxon>
        <taxon>Brassicaceae</taxon>
        <taxon>Camelineae</taxon>
        <taxon>Arabidopsis</taxon>
    </lineage>
</organism>
<feature type="non-terminal residue" evidence="2">
    <location>
        <position position="324"/>
    </location>
</feature>
<dbReference type="AlphaFoldDB" id="A0A8T2BAP8"/>
<name>A0A8T2BAP8_ARASU</name>
<keyword evidence="3" id="KW-1185">Reference proteome</keyword>
<evidence type="ECO:0000313" key="2">
    <source>
        <dbReference type="EMBL" id="KAG7583630.1"/>
    </source>
</evidence>
<feature type="compositionally biased region" description="Polar residues" evidence="1">
    <location>
        <begin position="14"/>
        <end position="24"/>
    </location>
</feature>
<protein>
    <submittedName>
        <fullName evidence="2">Uncharacterized protein</fullName>
    </submittedName>
</protein>
<dbReference type="PANTHER" id="PTHR48434:SF1">
    <property type="entry name" value="(RAPE) HYPOTHETICAL PROTEIN"/>
    <property type="match status" value="1"/>
</dbReference>
<gene>
    <name evidence="2" type="ORF">ISN44_As08g031450</name>
</gene>
<proteinExistence type="predicted"/>
<accession>A0A8T2BAP8</accession>
<evidence type="ECO:0000256" key="1">
    <source>
        <dbReference type="SAM" id="MobiDB-lite"/>
    </source>
</evidence>
<dbReference type="PANTHER" id="PTHR48434">
    <property type="entry name" value="(RAPE) HYPOTHETICAL PROTEIN"/>
    <property type="match status" value="1"/>
</dbReference>
<dbReference type="OrthoDB" id="1108948at2759"/>
<comment type="caution">
    <text evidence="2">The sequence shown here is derived from an EMBL/GenBank/DDBJ whole genome shotgun (WGS) entry which is preliminary data.</text>
</comment>